<dbReference type="Proteomes" id="UP000424080">
    <property type="component" value="Segment"/>
</dbReference>
<organism evidence="1 2">
    <name type="scientific">Tenacibaculum phage PTm5</name>
    <dbReference type="NCBI Taxonomy" id="2547426"/>
    <lineage>
        <taxon>Viruses</taxon>
        <taxon>Duplodnaviria</taxon>
        <taxon>Heunggongvirae</taxon>
        <taxon>Uroviricota</taxon>
        <taxon>Caudoviricetes</taxon>
        <taxon>Shirahamavirus</taxon>
        <taxon>Shirahamavirus PTm1</taxon>
    </lineage>
</organism>
<name>A0A5S9BZJ9_9CAUD</name>
<proteinExistence type="predicted"/>
<accession>A0A5S9BZJ9</accession>
<sequence>MKVAIATLKRLSLQKKRLLKYKLKQTRIKLPKHFDKKMHTLVYDAVKNEIYESQMHDLRDPNSVIFVKYEQLVQWLLHGAVPNQVKNAIQRFVKINEESNIDNSVAVIEDVHTANNEAIQDHAKNKPMLRNKLKRMKRDELISIANKRSVDLEHTGRLTKQVIMDKIINKMVIDEEF</sequence>
<reference evidence="1 2" key="1">
    <citation type="journal article" date="2019" name="Arch. Virol.">
        <title>A novel jumbo Tenacibaculum maritimum lytic phage with head-fiber-like appendages.</title>
        <authorList>
            <person name="Kawato Y."/>
            <person name="Istiqomah I."/>
            <person name="Gaafar A.Y."/>
            <person name="Hanaoka M."/>
            <person name="Ishimaru K."/>
            <person name="Yasuike M."/>
            <person name="Nishiki I."/>
            <person name="Nakamura Y."/>
            <person name="Fujiwara A."/>
            <person name="Nakai T."/>
        </authorList>
    </citation>
    <scope>NUCLEOTIDE SEQUENCE [LARGE SCALE GENOMIC DNA]</scope>
    <source>
        <strain evidence="1 2">PTm5</strain>
    </source>
</reference>
<evidence type="ECO:0000313" key="1">
    <source>
        <dbReference type="EMBL" id="BBI90957.1"/>
    </source>
</evidence>
<protein>
    <submittedName>
        <fullName evidence="1">Uncharacterized protein</fullName>
    </submittedName>
</protein>
<evidence type="ECO:0000313" key="2">
    <source>
        <dbReference type="Proteomes" id="UP000424080"/>
    </source>
</evidence>
<dbReference type="EMBL" id="AP019525">
    <property type="protein sequence ID" value="BBI90957.1"/>
    <property type="molecule type" value="Genomic_DNA"/>
</dbReference>